<protein>
    <recommendedName>
        <fullName evidence="3">Serpin domain-containing protein</fullName>
    </recommendedName>
</protein>
<dbReference type="InterPro" id="IPR036186">
    <property type="entry name" value="Serpin_sf"/>
</dbReference>
<feature type="domain" description="Serpin" evidence="3">
    <location>
        <begin position="1"/>
        <end position="86"/>
    </location>
</feature>
<dbReference type="GO" id="GO:0004867">
    <property type="term" value="F:serine-type endopeptidase inhibitor activity"/>
    <property type="evidence" value="ECO:0007669"/>
    <property type="project" value="UniProtKB-KW"/>
</dbReference>
<dbReference type="InterPro" id="IPR042185">
    <property type="entry name" value="Serpin_sf_2"/>
</dbReference>
<reference evidence="4 5" key="1">
    <citation type="journal article" date="2019" name="Sci. Rep.">
        <title>Orb-weaving spider Araneus ventricosus genome elucidates the spidroin gene catalogue.</title>
        <authorList>
            <person name="Kono N."/>
            <person name="Nakamura H."/>
            <person name="Ohtoshi R."/>
            <person name="Moran D.A.P."/>
            <person name="Shinohara A."/>
            <person name="Yoshida Y."/>
            <person name="Fujiwara M."/>
            <person name="Mori M."/>
            <person name="Tomita M."/>
            <person name="Arakawa K."/>
        </authorList>
    </citation>
    <scope>NUCLEOTIDE SEQUENCE [LARGE SCALE GENOMIC DNA]</scope>
</reference>
<dbReference type="EMBL" id="BGPR01002497">
    <property type="protein sequence ID" value="GBM74439.1"/>
    <property type="molecule type" value="Genomic_DNA"/>
</dbReference>
<proteinExistence type="predicted"/>
<evidence type="ECO:0000256" key="1">
    <source>
        <dbReference type="ARBA" id="ARBA00022690"/>
    </source>
</evidence>
<dbReference type="OrthoDB" id="9518664at2759"/>
<dbReference type="Gene3D" id="2.30.39.10">
    <property type="entry name" value="Alpha-1-antitrypsin, domain 1"/>
    <property type="match status" value="1"/>
</dbReference>
<dbReference type="InterPro" id="IPR023796">
    <property type="entry name" value="Serpin_dom"/>
</dbReference>
<accession>A0A4Y2IAY2</accession>
<dbReference type="AlphaFoldDB" id="A0A4Y2IAY2"/>
<evidence type="ECO:0000256" key="2">
    <source>
        <dbReference type="ARBA" id="ARBA00022900"/>
    </source>
</evidence>
<dbReference type="Gene3D" id="3.30.497.10">
    <property type="entry name" value="Antithrombin, subunit I, domain 2"/>
    <property type="match status" value="1"/>
</dbReference>
<evidence type="ECO:0000313" key="4">
    <source>
        <dbReference type="EMBL" id="GBM74439.1"/>
    </source>
</evidence>
<name>A0A4Y2IAY2_ARAVE</name>
<dbReference type="InterPro" id="IPR042178">
    <property type="entry name" value="Serpin_sf_1"/>
</dbReference>
<dbReference type="Pfam" id="PF00079">
    <property type="entry name" value="Serpin"/>
    <property type="match status" value="1"/>
</dbReference>
<keyword evidence="5" id="KW-1185">Reference proteome</keyword>
<evidence type="ECO:0000313" key="5">
    <source>
        <dbReference type="Proteomes" id="UP000499080"/>
    </source>
</evidence>
<comment type="caution">
    <text evidence="4">The sequence shown here is derived from an EMBL/GenBank/DDBJ whole genome shotgun (WGS) entry which is preliminary data.</text>
</comment>
<organism evidence="4 5">
    <name type="scientific">Araneus ventricosus</name>
    <name type="common">Orbweaver spider</name>
    <name type="synonym">Epeira ventricosa</name>
    <dbReference type="NCBI Taxonomy" id="182803"/>
    <lineage>
        <taxon>Eukaryota</taxon>
        <taxon>Metazoa</taxon>
        <taxon>Ecdysozoa</taxon>
        <taxon>Arthropoda</taxon>
        <taxon>Chelicerata</taxon>
        <taxon>Arachnida</taxon>
        <taxon>Araneae</taxon>
        <taxon>Araneomorphae</taxon>
        <taxon>Entelegynae</taxon>
        <taxon>Araneoidea</taxon>
        <taxon>Araneidae</taxon>
        <taxon>Araneus</taxon>
    </lineage>
</organism>
<keyword evidence="1" id="KW-0646">Protease inhibitor</keyword>
<sequence length="89" mass="9894">MGLNRVFIVGANLNGITDTDLFFLSEANHKVVLVVNEEGNEAIAVAFKVLALSRALMKKPKITIDHLFKFVIYNTENNLILFTGTVDEL</sequence>
<keyword evidence="2" id="KW-0722">Serine protease inhibitor</keyword>
<gene>
    <name evidence="4" type="ORF">AVEN_51353_1</name>
</gene>
<dbReference type="SUPFAM" id="SSF56574">
    <property type="entry name" value="Serpins"/>
    <property type="match status" value="1"/>
</dbReference>
<evidence type="ECO:0000259" key="3">
    <source>
        <dbReference type="Pfam" id="PF00079"/>
    </source>
</evidence>
<dbReference type="Proteomes" id="UP000499080">
    <property type="component" value="Unassembled WGS sequence"/>
</dbReference>